<accession>A0A2K3KH30</accession>
<name>A0A2K3KH30_TRIPR</name>
<feature type="non-terminal residue" evidence="1">
    <location>
        <position position="1"/>
    </location>
</feature>
<dbReference type="AlphaFoldDB" id="A0A2K3KH30"/>
<evidence type="ECO:0000313" key="2">
    <source>
        <dbReference type="Proteomes" id="UP000236291"/>
    </source>
</evidence>
<dbReference type="Proteomes" id="UP000236291">
    <property type="component" value="Unassembled WGS sequence"/>
</dbReference>
<gene>
    <name evidence="1" type="ORF">L195_g062671</name>
</gene>
<comment type="caution">
    <text evidence="1">The sequence shown here is derived from an EMBL/GenBank/DDBJ whole genome shotgun (WGS) entry which is preliminary data.</text>
</comment>
<proteinExistence type="predicted"/>
<feature type="non-terminal residue" evidence="1">
    <location>
        <position position="92"/>
    </location>
</feature>
<organism evidence="1 2">
    <name type="scientific">Trifolium pratense</name>
    <name type="common">Red clover</name>
    <dbReference type="NCBI Taxonomy" id="57577"/>
    <lineage>
        <taxon>Eukaryota</taxon>
        <taxon>Viridiplantae</taxon>
        <taxon>Streptophyta</taxon>
        <taxon>Embryophyta</taxon>
        <taxon>Tracheophyta</taxon>
        <taxon>Spermatophyta</taxon>
        <taxon>Magnoliopsida</taxon>
        <taxon>eudicotyledons</taxon>
        <taxon>Gunneridae</taxon>
        <taxon>Pentapetalae</taxon>
        <taxon>rosids</taxon>
        <taxon>fabids</taxon>
        <taxon>Fabales</taxon>
        <taxon>Fabaceae</taxon>
        <taxon>Papilionoideae</taxon>
        <taxon>50 kb inversion clade</taxon>
        <taxon>NPAAA clade</taxon>
        <taxon>Hologalegina</taxon>
        <taxon>IRL clade</taxon>
        <taxon>Trifolieae</taxon>
        <taxon>Trifolium</taxon>
    </lineage>
</organism>
<reference evidence="1 2" key="2">
    <citation type="journal article" date="2017" name="Front. Plant Sci.">
        <title>Gene Classification and Mining of Molecular Markers Useful in Red Clover (Trifolium pratense) Breeding.</title>
        <authorList>
            <person name="Istvanek J."/>
            <person name="Dluhosova J."/>
            <person name="Dluhos P."/>
            <person name="Patkova L."/>
            <person name="Nedelnik J."/>
            <person name="Repkova J."/>
        </authorList>
    </citation>
    <scope>NUCLEOTIDE SEQUENCE [LARGE SCALE GENOMIC DNA]</scope>
    <source>
        <strain evidence="2">cv. Tatra</strain>
        <tissue evidence="1">Young leaves</tissue>
    </source>
</reference>
<protein>
    <submittedName>
        <fullName evidence="1">Uncharacterized protein</fullName>
    </submittedName>
</protein>
<dbReference type="EMBL" id="ASHM01182049">
    <property type="protein sequence ID" value="PNX65578.1"/>
    <property type="molecule type" value="Genomic_DNA"/>
</dbReference>
<sequence>EKVVGEKPTLSINPKSTETLETSRSVTVEPVVGQTFLAEKEEVIVSDNVTPAVGDKTVKGKDSIPDDVLEAGASAKLIDAAKDVEPSKTRQN</sequence>
<evidence type="ECO:0000313" key="1">
    <source>
        <dbReference type="EMBL" id="PNX65578.1"/>
    </source>
</evidence>
<reference evidence="1 2" key="1">
    <citation type="journal article" date="2014" name="Am. J. Bot.">
        <title>Genome assembly and annotation for red clover (Trifolium pratense; Fabaceae).</title>
        <authorList>
            <person name="Istvanek J."/>
            <person name="Jaros M."/>
            <person name="Krenek A."/>
            <person name="Repkova J."/>
        </authorList>
    </citation>
    <scope>NUCLEOTIDE SEQUENCE [LARGE SCALE GENOMIC DNA]</scope>
    <source>
        <strain evidence="2">cv. Tatra</strain>
        <tissue evidence="1">Young leaves</tissue>
    </source>
</reference>